<sequence>MEIALKNMSNGKSPGIDGLTTEFLKFFWQDIKDLMINAFNDCIREGCLTPSMKTGLITLLPKPNKDSSKLDNWRPITLLCNDYKLLALVYANRIKMVLDKVVNSFQSAFIKGRNIHNNVRLILDMLDYQSMIETESLILFIDYFKAFDSVEHNFLFQTLEHFGFGKKFCSIIKMFYTEIYSYITVNSELTPRINVTCGIRQGCPISPKIFILCTQLLAYLILNNPNFQGIKVFDFEFRLSQFADDTVFFLKDKNMVMEALQIISIFSKASGLQLNLQKCELLPLFSCLEKEMFSIPVKHEVKYLGIKLIRDEKEREEINIMEKLNQMQKSFNHWLIRDLTIFGRNLLSKSEGISKLIYPCQSLYINPKNVKKINSVIFKFIWRNKTHYIRKSQLIKEYNLGGIKTTDFESMIGTFRIKWLKDFMANPDSIWFHIPKNIFNKVGGLDFLLRCDFEISKLPIKISEFHKQVLFHWKMIFSQNVTPHCATLWNNRVITTNRKTIFHQNWFDHKILFVRDILDSNGEILQLRDFKSKYDIECTTKEFQKTCRAIPIALIHLIKNTILSSYVQIKLPNLVIGEIKLNEKKCDNKYLNKSFKGKLYHDFNRKVKYKITETPVTSGAQLWKFIKWLVAPKIKEMQFKLINNYNPSAETL</sequence>
<evidence type="ECO:0000259" key="1">
    <source>
        <dbReference type="PROSITE" id="PS50878"/>
    </source>
</evidence>
<feature type="domain" description="Reverse transcriptase" evidence="1">
    <location>
        <begin position="41"/>
        <end position="308"/>
    </location>
</feature>
<dbReference type="CDD" id="cd01650">
    <property type="entry name" value="RT_nLTR_like"/>
    <property type="match status" value="1"/>
</dbReference>
<dbReference type="InterPro" id="IPR043502">
    <property type="entry name" value="DNA/RNA_pol_sf"/>
</dbReference>
<protein>
    <recommendedName>
        <fullName evidence="1">Reverse transcriptase domain-containing protein</fullName>
    </recommendedName>
</protein>
<dbReference type="Proteomes" id="UP000265200">
    <property type="component" value="Chromosome 10"/>
</dbReference>
<accession>A0A3P9IPY3</accession>
<dbReference type="PANTHER" id="PTHR31635">
    <property type="entry name" value="REVERSE TRANSCRIPTASE DOMAIN-CONTAINING PROTEIN-RELATED"/>
    <property type="match status" value="1"/>
</dbReference>
<evidence type="ECO:0000313" key="3">
    <source>
        <dbReference type="Proteomes" id="UP000265200"/>
    </source>
</evidence>
<dbReference type="PROSITE" id="PS50878">
    <property type="entry name" value="RT_POL"/>
    <property type="match status" value="1"/>
</dbReference>
<reference key="1">
    <citation type="journal article" date="2007" name="Nature">
        <title>The medaka draft genome and insights into vertebrate genome evolution.</title>
        <authorList>
            <person name="Kasahara M."/>
            <person name="Naruse K."/>
            <person name="Sasaki S."/>
            <person name="Nakatani Y."/>
            <person name="Qu W."/>
            <person name="Ahsan B."/>
            <person name="Yamada T."/>
            <person name="Nagayasu Y."/>
            <person name="Doi K."/>
            <person name="Kasai Y."/>
            <person name="Jindo T."/>
            <person name="Kobayashi D."/>
            <person name="Shimada A."/>
            <person name="Toyoda A."/>
            <person name="Kuroki Y."/>
            <person name="Fujiyama A."/>
            <person name="Sasaki T."/>
            <person name="Shimizu A."/>
            <person name="Asakawa S."/>
            <person name="Shimizu N."/>
            <person name="Hashimoto S."/>
            <person name="Yang J."/>
            <person name="Lee Y."/>
            <person name="Matsushima K."/>
            <person name="Sugano S."/>
            <person name="Sakaizumi M."/>
            <person name="Narita T."/>
            <person name="Ohishi K."/>
            <person name="Haga S."/>
            <person name="Ohta F."/>
            <person name="Nomoto H."/>
            <person name="Nogata K."/>
            <person name="Morishita T."/>
            <person name="Endo T."/>
            <person name="Shin-I T."/>
            <person name="Takeda H."/>
            <person name="Morishita S."/>
            <person name="Kohara Y."/>
        </authorList>
    </citation>
    <scope>NUCLEOTIDE SEQUENCE [LARGE SCALE GENOMIC DNA]</scope>
    <source>
        <strain>Hd-rR</strain>
    </source>
</reference>
<reference evidence="2 3" key="2">
    <citation type="submission" date="2017-04" db="EMBL/GenBank/DDBJ databases">
        <title>CpG methylation of centromeres and impact of large insertions on vertebrate speciation.</title>
        <authorList>
            <person name="Ichikawa K."/>
            <person name="Yoshimura J."/>
            <person name="Morishita S."/>
        </authorList>
    </citation>
    <scope>NUCLEOTIDE SEQUENCE</scope>
    <source>
        <strain evidence="2 3">HSOK</strain>
    </source>
</reference>
<evidence type="ECO:0000313" key="2">
    <source>
        <dbReference type="Ensembl" id="ENSORLP00015022005.1"/>
    </source>
</evidence>
<reference evidence="2" key="4">
    <citation type="submission" date="2025-09" db="UniProtKB">
        <authorList>
            <consortium name="Ensembl"/>
        </authorList>
    </citation>
    <scope>IDENTIFICATION</scope>
    <source>
        <strain evidence="2">HSOK</strain>
    </source>
</reference>
<reference evidence="2" key="3">
    <citation type="submission" date="2025-08" db="UniProtKB">
        <authorList>
            <consortium name="Ensembl"/>
        </authorList>
    </citation>
    <scope>IDENTIFICATION</scope>
    <source>
        <strain evidence="2">HSOK</strain>
    </source>
</reference>
<dbReference type="Ensembl" id="ENSORLT00015014096.1">
    <property type="protein sequence ID" value="ENSORLP00015022005.1"/>
    <property type="gene ID" value="ENSORLG00015001172.1"/>
</dbReference>
<dbReference type="SUPFAM" id="SSF56672">
    <property type="entry name" value="DNA/RNA polymerases"/>
    <property type="match status" value="1"/>
</dbReference>
<dbReference type="PANTHER" id="PTHR31635:SF196">
    <property type="entry name" value="REVERSE TRANSCRIPTASE DOMAIN-CONTAINING PROTEIN-RELATED"/>
    <property type="match status" value="1"/>
</dbReference>
<dbReference type="InterPro" id="IPR000477">
    <property type="entry name" value="RT_dom"/>
</dbReference>
<organism evidence="2 3">
    <name type="scientific">Oryzias latipes</name>
    <name type="common">Japanese rice fish</name>
    <name type="synonym">Japanese killifish</name>
    <dbReference type="NCBI Taxonomy" id="8090"/>
    <lineage>
        <taxon>Eukaryota</taxon>
        <taxon>Metazoa</taxon>
        <taxon>Chordata</taxon>
        <taxon>Craniata</taxon>
        <taxon>Vertebrata</taxon>
        <taxon>Euteleostomi</taxon>
        <taxon>Actinopterygii</taxon>
        <taxon>Neopterygii</taxon>
        <taxon>Teleostei</taxon>
        <taxon>Neoteleostei</taxon>
        <taxon>Acanthomorphata</taxon>
        <taxon>Ovalentaria</taxon>
        <taxon>Atherinomorphae</taxon>
        <taxon>Beloniformes</taxon>
        <taxon>Adrianichthyidae</taxon>
        <taxon>Oryziinae</taxon>
        <taxon>Oryzias</taxon>
    </lineage>
</organism>
<proteinExistence type="predicted"/>
<name>A0A3P9IPY3_ORYLA</name>
<dbReference type="AlphaFoldDB" id="A0A3P9IPY3"/>
<dbReference type="Pfam" id="PF00078">
    <property type="entry name" value="RVT_1"/>
    <property type="match status" value="1"/>
</dbReference>